<dbReference type="Proteomes" id="UP000716291">
    <property type="component" value="Unassembled WGS sequence"/>
</dbReference>
<reference evidence="1" key="1">
    <citation type="journal article" date="2020" name="Microb. Genom.">
        <title>Genetic diversity of clinical and environmental Mucorales isolates obtained from an investigation of mucormycosis cases among solid organ transplant recipients.</title>
        <authorList>
            <person name="Nguyen M.H."/>
            <person name="Kaul D."/>
            <person name="Muto C."/>
            <person name="Cheng S.J."/>
            <person name="Richter R.A."/>
            <person name="Bruno V.M."/>
            <person name="Liu G."/>
            <person name="Beyhan S."/>
            <person name="Sundermann A.J."/>
            <person name="Mounaud S."/>
            <person name="Pasculle A.W."/>
            <person name="Nierman W.C."/>
            <person name="Driscoll E."/>
            <person name="Cumbie R."/>
            <person name="Clancy C.J."/>
            <person name="Dupont C.L."/>
        </authorList>
    </citation>
    <scope>NUCLEOTIDE SEQUENCE</scope>
    <source>
        <strain evidence="1">GL11</strain>
    </source>
</reference>
<sequence length="216" mass="25351">MKAEYCVDYLSYKWKTDDLIETYRETRKHSIVNKLKQDKHEEYKLKRLQNALWREMARNCTSNLSQSNLLIDPSLMSWQKESDITWLYGPIYTNTKTQVYVPTSHLEGVKPVLKRQNTSIVQHSPLPTYSDDLFMVDYHSSNNTTLVSSRNNSFSSMSTTTTTNQKAVYFNPEIIEIEYQPEYPVTPTSFPLMEEHEDIVWLPLLEYLNSSLNPMD</sequence>
<protein>
    <submittedName>
        <fullName evidence="1">Uncharacterized protein</fullName>
    </submittedName>
</protein>
<gene>
    <name evidence="1" type="ORF">G6F64_011322</name>
</gene>
<comment type="caution">
    <text evidence="1">The sequence shown here is derived from an EMBL/GenBank/DDBJ whole genome shotgun (WGS) entry which is preliminary data.</text>
</comment>
<dbReference type="AlphaFoldDB" id="A0A9P6WZQ6"/>
<proteinExistence type="predicted"/>
<evidence type="ECO:0000313" key="1">
    <source>
        <dbReference type="EMBL" id="KAG1301983.1"/>
    </source>
</evidence>
<organism evidence="1 2">
    <name type="scientific">Rhizopus oryzae</name>
    <name type="common">Mucormycosis agent</name>
    <name type="synonym">Rhizopus arrhizus var. delemar</name>
    <dbReference type="NCBI Taxonomy" id="64495"/>
    <lineage>
        <taxon>Eukaryota</taxon>
        <taxon>Fungi</taxon>
        <taxon>Fungi incertae sedis</taxon>
        <taxon>Mucoromycota</taxon>
        <taxon>Mucoromycotina</taxon>
        <taxon>Mucoromycetes</taxon>
        <taxon>Mucorales</taxon>
        <taxon>Mucorineae</taxon>
        <taxon>Rhizopodaceae</taxon>
        <taxon>Rhizopus</taxon>
    </lineage>
</organism>
<accession>A0A9P6WZQ6</accession>
<name>A0A9P6WZQ6_RHIOR</name>
<keyword evidence="2" id="KW-1185">Reference proteome</keyword>
<dbReference type="EMBL" id="JAANQT010002703">
    <property type="protein sequence ID" value="KAG1301983.1"/>
    <property type="molecule type" value="Genomic_DNA"/>
</dbReference>
<evidence type="ECO:0000313" key="2">
    <source>
        <dbReference type="Proteomes" id="UP000716291"/>
    </source>
</evidence>
<dbReference type="OrthoDB" id="5563539at2759"/>